<feature type="domain" description="Methionyl/Valyl/Leucyl/Isoleucyl-tRNA synthetase anticodon-binding" evidence="11">
    <location>
        <begin position="709"/>
        <end position="846"/>
    </location>
</feature>
<keyword evidence="13" id="KW-1185">Reference proteome</keyword>
<dbReference type="FunCoup" id="K0INH1">
    <property type="interactions" value="228"/>
</dbReference>
<dbReference type="Gene3D" id="3.40.50.620">
    <property type="entry name" value="HUPs"/>
    <property type="match status" value="1"/>
</dbReference>
<dbReference type="CDD" id="cd07959">
    <property type="entry name" value="Anticodon_Ia_Leu_AEc"/>
    <property type="match status" value="1"/>
</dbReference>
<protein>
    <recommendedName>
        <fullName evidence="8">Leucine--tRNA ligase</fullName>
        <ecNumber evidence="8">6.1.1.4</ecNumber>
    </recommendedName>
    <alternativeName>
        <fullName evidence="8">Leucyl-tRNA synthetase</fullName>
        <shortName evidence="8">LeuRS</shortName>
    </alternativeName>
</protein>
<dbReference type="SUPFAM" id="SSF52374">
    <property type="entry name" value="Nucleotidylyl transferase"/>
    <property type="match status" value="1"/>
</dbReference>
<evidence type="ECO:0000256" key="4">
    <source>
        <dbReference type="ARBA" id="ARBA00022741"/>
    </source>
</evidence>
<reference evidence="12 13" key="1">
    <citation type="journal article" date="2012" name="Environ. Microbiol.">
        <title>The genome of the ammonia-oxidizing Candidatus Nitrososphaera gargensis: insights into metabolic versatility and environmental adaptations.</title>
        <authorList>
            <person name="Spang A."/>
            <person name="Poehlein A."/>
            <person name="Offre P."/>
            <person name="Zumbragel S."/>
            <person name="Haider S."/>
            <person name="Rychlik N."/>
            <person name="Nowka B."/>
            <person name="Schmeisser C."/>
            <person name="Lebedeva E.V."/>
            <person name="Rattei T."/>
            <person name="Bohm C."/>
            <person name="Schmid M."/>
            <person name="Galushko A."/>
            <person name="Hatzenpichler R."/>
            <person name="Weinmaier T."/>
            <person name="Daniel R."/>
            <person name="Schleper C."/>
            <person name="Spieck E."/>
            <person name="Streit W."/>
            <person name="Wagner M."/>
        </authorList>
    </citation>
    <scope>NUCLEOTIDE SEQUENCE [LARGE SCALE GENOMIC DNA]</scope>
    <source>
        <strain evidence="13">Ga9.2</strain>
    </source>
</reference>
<dbReference type="EC" id="6.1.1.4" evidence="8"/>
<evidence type="ECO:0000256" key="6">
    <source>
        <dbReference type="ARBA" id="ARBA00022917"/>
    </source>
</evidence>
<evidence type="ECO:0000313" key="13">
    <source>
        <dbReference type="Proteomes" id="UP000008037"/>
    </source>
</evidence>
<dbReference type="AlphaFoldDB" id="K0INH1"/>
<dbReference type="InParanoid" id="K0INH1"/>
<comment type="similarity">
    <text evidence="1 8">Belongs to the class-I aminoacyl-tRNA synthetase family.</text>
</comment>
<evidence type="ECO:0000256" key="5">
    <source>
        <dbReference type="ARBA" id="ARBA00022840"/>
    </source>
</evidence>
<feature type="short sequence motif" description="'KMSKS' region" evidence="8">
    <location>
        <begin position="635"/>
        <end position="639"/>
    </location>
</feature>
<dbReference type="Pfam" id="PF08264">
    <property type="entry name" value="Anticodon_1"/>
    <property type="match status" value="1"/>
</dbReference>
<evidence type="ECO:0000259" key="11">
    <source>
        <dbReference type="Pfam" id="PF08264"/>
    </source>
</evidence>
<dbReference type="SUPFAM" id="SSF50677">
    <property type="entry name" value="ValRS/IleRS/LeuRS editing domain"/>
    <property type="match status" value="1"/>
</dbReference>
<dbReference type="HAMAP" id="MF_00049_A">
    <property type="entry name" value="Leu_tRNA_synth_A"/>
    <property type="match status" value="1"/>
</dbReference>
<keyword evidence="6 8" id="KW-0648">Protein biosynthesis</keyword>
<feature type="binding site" evidence="8">
    <location>
        <position position="638"/>
    </location>
    <ligand>
        <name>ATP</name>
        <dbReference type="ChEBI" id="CHEBI:30616"/>
    </ligand>
</feature>
<dbReference type="NCBIfam" id="TIGR00395">
    <property type="entry name" value="leuS_arch"/>
    <property type="match status" value="1"/>
</dbReference>
<dbReference type="NCBIfam" id="NF008957">
    <property type="entry name" value="PRK12300.1"/>
    <property type="match status" value="1"/>
</dbReference>
<dbReference type="InterPro" id="IPR004493">
    <property type="entry name" value="Leu-tRNA-synth_Ia_arc/euk"/>
</dbReference>
<dbReference type="GO" id="GO:0006429">
    <property type="term" value="P:leucyl-tRNA aminoacylation"/>
    <property type="evidence" value="ECO:0007669"/>
    <property type="project" value="UniProtKB-UniRule"/>
</dbReference>
<dbReference type="OrthoDB" id="23906at2157"/>
<dbReference type="SUPFAM" id="SSF47323">
    <property type="entry name" value="Anticodon-binding domain of a subclass of class I aminoacyl-tRNA synthetases"/>
    <property type="match status" value="1"/>
</dbReference>
<keyword evidence="2 8" id="KW-0963">Cytoplasm</keyword>
<keyword evidence="4 8" id="KW-0547">Nucleotide-binding</keyword>
<keyword evidence="5 8" id="KW-0067">ATP-binding</keyword>
<evidence type="ECO:0000256" key="8">
    <source>
        <dbReference type="HAMAP-Rule" id="MF_00049"/>
    </source>
</evidence>
<dbReference type="GO" id="GO:0005737">
    <property type="term" value="C:cytoplasm"/>
    <property type="evidence" value="ECO:0007669"/>
    <property type="project" value="UniProtKB-SubCell"/>
</dbReference>
<keyword evidence="3 8" id="KW-0436">Ligase</keyword>
<dbReference type="InterPro" id="IPR014729">
    <property type="entry name" value="Rossmann-like_a/b/a_fold"/>
</dbReference>
<dbReference type="PANTHER" id="PTHR45794">
    <property type="entry name" value="LEUCYL-TRNA SYNTHETASE"/>
    <property type="match status" value="1"/>
</dbReference>
<dbReference type="GO" id="GO:0002161">
    <property type="term" value="F:aminoacyl-tRNA deacylase activity"/>
    <property type="evidence" value="ECO:0007669"/>
    <property type="project" value="InterPro"/>
</dbReference>
<dbReference type="Gene3D" id="1.10.10.720">
    <property type="entry name" value="leucyl-tRNA synthetase"/>
    <property type="match status" value="1"/>
</dbReference>
<dbReference type="HOGENOM" id="CLU_004174_0_0_2"/>
<name>K0INH1_NITGG</name>
<proteinExistence type="inferred from homology"/>
<keyword evidence="7 8" id="KW-0030">Aminoacyl-tRNA synthetase</keyword>
<dbReference type="STRING" id="1237085.Ngar_c24400"/>
<dbReference type="InterPro" id="IPR009080">
    <property type="entry name" value="tRNAsynth_Ia_anticodon-bd"/>
</dbReference>
<dbReference type="InterPro" id="IPR002300">
    <property type="entry name" value="aa-tRNA-synth_Ia"/>
</dbReference>
<evidence type="ECO:0000313" key="12">
    <source>
        <dbReference type="EMBL" id="AFU59364.1"/>
    </source>
</evidence>
<dbReference type="PATRIC" id="fig|1237085.11.peg.2413"/>
<dbReference type="InterPro" id="IPR013155">
    <property type="entry name" value="M/V/L/I-tRNA-synth_anticd-bd"/>
</dbReference>
<accession>K0INH1</accession>
<dbReference type="InterPro" id="IPR020791">
    <property type="entry name" value="Leu-tRNA-lgase_arc"/>
</dbReference>
<comment type="catalytic activity">
    <reaction evidence="8">
        <text>tRNA(Leu) + L-leucine + ATP = L-leucyl-tRNA(Leu) + AMP + diphosphate</text>
        <dbReference type="Rhea" id="RHEA:11688"/>
        <dbReference type="Rhea" id="RHEA-COMP:9613"/>
        <dbReference type="Rhea" id="RHEA-COMP:9622"/>
        <dbReference type="ChEBI" id="CHEBI:30616"/>
        <dbReference type="ChEBI" id="CHEBI:33019"/>
        <dbReference type="ChEBI" id="CHEBI:57427"/>
        <dbReference type="ChEBI" id="CHEBI:78442"/>
        <dbReference type="ChEBI" id="CHEBI:78494"/>
        <dbReference type="ChEBI" id="CHEBI:456215"/>
        <dbReference type="EC" id="6.1.1.4"/>
    </reaction>
</comment>
<dbReference type="InterPro" id="IPR009008">
    <property type="entry name" value="Val/Leu/Ile-tRNA-synth_edit"/>
</dbReference>
<dbReference type="Pfam" id="PF00133">
    <property type="entry name" value="tRNA-synt_1"/>
    <property type="match status" value="1"/>
</dbReference>
<dbReference type="GO" id="GO:0005524">
    <property type="term" value="F:ATP binding"/>
    <property type="evidence" value="ECO:0007669"/>
    <property type="project" value="UniProtKB-UniRule"/>
</dbReference>
<feature type="domain" description="Aminoacyl-tRNA synthetase class Ia" evidence="10">
    <location>
        <begin position="13"/>
        <end position="674"/>
    </location>
</feature>
<gene>
    <name evidence="8 12" type="primary">leuS</name>
    <name evidence="12" type="ordered locus">Ngar_c24400</name>
</gene>
<dbReference type="Gene3D" id="3.90.740.10">
    <property type="entry name" value="Valyl/Leucyl/Isoleucyl-tRNA synthetase, editing domain"/>
    <property type="match status" value="1"/>
</dbReference>
<dbReference type="GO" id="GO:0004823">
    <property type="term" value="F:leucine-tRNA ligase activity"/>
    <property type="evidence" value="ECO:0007669"/>
    <property type="project" value="UniProtKB-UniRule"/>
</dbReference>
<comment type="subcellular location">
    <subcellularLocation>
        <location evidence="8">Cytoplasm</location>
    </subcellularLocation>
</comment>
<dbReference type="Proteomes" id="UP000008037">
    <property type="component" value="Chromosome"/>
</dbReference>
<sequence>MTFLIDWGFIEEKWIKRWEAQKLFEADPKDGRKKYFVTVAYPYPNSPQHIGHGRTYTLADAHARYMRMKGYNVLFPMGFHYTGTPILGMSRRVAAGDAELMDTFHRIYKLSDDVISTFVEPVKIASYFHNEIKAGMKEMGYSIDWRREFTTIDRMYSKFISWQFHTLRKKGLIVQGSHPVGWCPRDQNPVSQHDTMGDVEPDFNEYTVVKFRSGDGNNNIILPAATLRPETLFGVTNMWVNPDIDYVQARVDGEEWIVSRQAARKLEFLNHNVEIMKMVRGKELIGQSAINPVNNATVPVYPASFVEADSGTGIVMSVPAHAPYDYQALEDLKKDKKTQQEFGISINVDPIIIIESEGYTGVPAGQAIEQVGATGQNDAKLEKATSDLYSHEFYKGKMLENTGRFAGMAVAVAKNEVKQDIVQSGAADTMYELVNKPVRCRCGAECVVKLLSDQWFLNYSDKEWKRLAHECASKMDIVPQDIRQEFDYVIDWLRERACARKSGLGTKLPWDQEWIIESLSDSVIYMAYYVIAKYVNNKMLSDNDNSITDAFFDYVLLGIGNADQVAKECKVPASTVEQIRKEFSYFYPVDSRHSGRDLVPNHLTFFIFNHVAIFEKEKWPQQIVVNGSVLMEGKKMSKSLGNIIPLRAAIREHGADTIRLAMLVSAEILQDADFSFDTVRGIRSKLLGIFEMAEKCKNQQAAAGAELEDRWLASRLQRAIAETAASMDRLRVREAIHNILYSLEQDLQWYLKRTAAKGRENVTGTLAEFLDVQVRMLAPFAPFTAEEVWERMGNHNDQSITAAGWPAINEDKIDPVAEESEFLISSLLTDLQNIVKVTKITPSKVAIYTSAGWKAQVYRAILANILAGKTNFGEIMKQLIANPETAKAKTDPKMVQKMMEDILSTPLEARNRRLNLTAFDEAAAIKDAASLLSADINKAQIVVYSEEDASKYDPKSKARSARPFKPAVYME</sequence>
<dbReference type="Gene3D" id="3.30.2320.20">
    <property type="entry name" value="Class I aminoacyl-tRNA synthetases (RS)"/>
    <property type="match status" value="1"/>
</dbReference>
<evidence type="ECO:0000256" key="3">
    <source>
        <dbReference type="ARBA" id="ARBA00022598"/>
    </source>
</evidence>
<dbReference type="PANTHER" id="PTHR45794:SF1">
    <property type="entry name" value="LEUCINE--TRNA LIGASE, CYTOPLASMIC"/>
    <property type="match status" value="1"/>
</dbReference>
<evidence type="ECO:0000256" key="9">
    <source>
        <dbReference type="SAM" id="MobiDB-lite"/>
    </source>
</evidence>
<feature type="region of interest" description="Disordered" evidence="9">
    <location>
        <begin position="951"/>
        <end position="971"/>
    </location>
</feature>
<dbReference type="Gene3D" id="1.10.730.10">
    <property type="entry name" value="Isoleucyl-tRNA Synthetase, Domain 1"/>
    <property type="match status" value="1"/>
</dbReference>
<dbReference type="RefSeq" id="WP_015019899.1">
    <property type="nucleotide sequence ID" value="NC_018719.1"/>
</dbReference>
<feature type="short sequence motif" description="'HIGH' region" evidence="8">
    <location>
        <begin position="42"/>
        <end position="52"/>
    </location>
</feature>
<organism evidence="12 13">
    <name type="scientific">Nitrososphaera gargensis (strain Ga9.2)</name>
    <dbReference type="NCBI Taxonomy" id="1237085"/>
    <lineage>
        <taxon>Archaea</taxon>
        <taxon>Nitrososphaerota</taxon>
        <taxon>Nitrososphaeria</taxon>
        <taxon>Nitrososphaerales</taxon>
        <taxon>Nitrososphaeraceae</taxon>
        <taxon>Nitrososphaera</taxon>
    </lineage>
</organism>
<evidence type="ECO:0000256" key="1">
    <source>
        <dbReference type="ARBA" id="ARBA00005594"/>
    </source>
</evidence>
<evidence type="ECO:0000259" key="10">
    <source>
        <dbReference type="Pfam" id="PF00133"/>
    </source>
</evidence>
<evidence type="ECO:0000256" key="7">
    <source>
        <dbReference type="ARBA" id="ARBA00023146"/>
    </source>
</evidence>
<evidence type="ECO:0000256" key="2">
    <source>
        <dbReference type="ARBA" id="ARBA00022490"/>
    </source>
</evidence>
<dbReference type="EMBL" id="CP002408">
    <property type="protein sequence ID" value="AFU59364.1"/>
    <property type="molecule type" value="Genomic_DNA"/>
</dbReference>
<dbReference type="GeneID" id="13794457"/>
<dbReference type="KEGG" id="nga:Ngar_c24400"/>